<dbReference type="Proteomes" id="UP001497497">
    <property type="component" value="Unassembled WGS sequence"/>
</dbReference>
<dbReference type="EMBL" id="CAXITT010000668">
    <property type="protein sequence ID" value="CAL1545023.1"/>
    <property type="molecule type" value="Genomic_DNA"/>
</dbReference>
<sequence length="535" mass="57618">MELHDGKPESPAMVRKRSRGLQIAIDNLLIILIVIAVFIGVGLGIGLRGVWDYEEYRKIYYLEYPGRLLLNMLKLLILPLIISSLVTGMADIGSHASGKLGAAAILYYMTTTLAAVITGIILVLSIHPGNSSDRDGITRAGSTLEADPLDSLLDLISQCFPENLVSACFERVITKFKVVKSDPRRNETHFQLYNLTETDNSSYATYTVDLAKPYLVSDSGMNVLGLVVFSIALGCIINHLGEEGLPLKNFFRSLNSCTMCLINIVIWYTPVGIIFLIASKFILTKDIGGVLNDMGMYMATVLGGLAIHGMVTLPTLYFIFTRKNPVTFAVNMSKALCTAWGTASSSATLPLTMDCLVNKNKININVVRFVAPVGATINMDGTALYEAVACIFIAQVNAKELSIADVIIVSLTATAAAVGAAGVPQAGLVTLVIVLTAVGLPAEDVTLILSIDWLLDRFRTAINVWGDAIGAGILDRFFGATFSTESSTAIEMPADDNENCSIHSRQDNTSDDSPPSYSGLHINDGFEPEKSATKL</sequence>
<evidence type="ECO:0000256" key="8">
    <source>
        <dbReference type="RuleBase" id="RU361216"/>
    </source>
</evidence>
<evidence type="ECO:0000256" key="2">
    <source>
        <dbReference type="ARBA" id="ARBA00022448"/>
    </source>
</evidence>
<keyword evidence="3 8" id="KW-0812">Transmembrane</keyword>
<feature type="transmembrane region" description="Helical" evidence="8">
    <location>
        <begin position="102"/>
        <end position="124"/>
    </location>
</feature>
<dbReference type="PROSITE" id="PS00714">
    <property type="entry name" value="NA_DICARBOXYL_SYMP_2"/>
    <property type="match status" value="1"/>
</dbReference>
<keyword evidence="4 8" id="KW-0769">Symport</keyword>
<feature type="transmembrane region" description="Helical" evidence="8">
    <location>
        <begin position="261"/>
        <end position="283"/>
    </location>
</feature>
<evidence type="ECO:0000313" key="10">
    <source>
        <dbReference type="EMBL" id="CAL1545023.1"/>
    </source>
</evidence>
<dbReference type="GO" id="GO:0005313">
    <property type="term" value="F:L-glutamate transmembrane transporter activity"/>
    <property type="evidence" value="ECO:0007669"/>
    <property type="project" value="TreeGrafter"/>
</dbReference>
<dbReference type="SUPFAM" id="SSF118215">
    <property type="entry name" value="Proton glutamate symport protein"/>
    <property type="match status" value="1"/>
</dbReference>
<dbReference type="InterPro" id="IPR050746">
    <property type="entry name" value="DAACS"/>
</dbReference>
<dbReference type="PANTHER" id="PTHR11958:SF63">
    <property type="entry name" value="AMINO ACID TRANSPORTER"/>
    <property type="match status" value="1"/>
</dbReference>
<reference evidence="10 11" key="1">
    <citation type="submission" date="2024-04" db="EMBL/GenBank/DDBJ databases">
        <authorList>
            <consortium name="Genoscope - CEA"/>
            <person name="William W."/>
        </authorList>
    </citation>
    <scope>NUCLEOTIDE SEQUENCE [LARGE SCALE GENOMIC DNA]</scope>
</reference>
<name>A0AAV2IDN5_LYMST</name>
<keyword evidence="11" id="KW-1185">Reference proteome</keyword>
<evidence type="ECO:0000256" key="4">
    <source>
        <dbReference type="ARBA" id="ARBA00022847"/>
    </source>
</evidence>
<proteinExistence type="inferred from homology"/>
<dbReference type="Pfam" id="PF00375">
    <property type="entry name" value="SDF"/>
    <property type="match status" value="1"/>
</dbReference>
<evidence type="ECO:0000256" key="9">
    <source>
        <dbReference type="SAM" id="MobiDB-lite"/>
    </source>
</evidence>
<dbReference type="InterPro" id="IPR036458">
    <property type="entry name" value="Na:dicarbo_symporter_sf"/>
</dbReference>
<keyword evidence="2 8" id="KW-0813">Transport</keyword>
<evidence type="ECO:0000256" key="1">
    <source>
        <dbReference type="ARBA" id="ARBA00004141"/>
    </source>
</evidence>
<dbReference type="GO" id="GO:0005886">
    <property type="term" value="C:plasma membrane"/>
    <property type="evidence" value="ECO:0007669"/>
    <property type="project" value="TreeGrafter"/>
</dbReference>
<dbReference type="InterPro" id="IPR001991">
    <property type="entry name" value="Na-dicarboxylate_symporter"/>
</dbReference>
<feature type="transmembrane region" description="Helical" evidence="8">
    <location>
        <begin position="20"/>
        <end position="47"/>
    </location>
</feature>
<accession>A0AAV2IDN5</accession>
<evidence type="ECO:0000256" key="7">
    <source>
        <dbReference type="ARBA" id="ARBA00023180"/>
    </source>
</evidence>
<comment type="subcellular location">
    <subcellularLocation>
        <location evidence="1 8">Membrane</location>
        <topology evidence="1 8">Multi-pass membrane protein</topology>
    </subcellularLocation>
</comment>
<dbReference type="Gene3D" id="1.10.3860.10">
    <property type="entry name" value="Sodium:dicarboxylate symporter"/>
    <property type="match status" value="1"/>
</dbReference>
<dbReference type="GO" id="GO:0015175">
    <property type="term" value="F:neutral L-amino acid transmembrane transporter activity"/>
    <property type="evidence" value="ECO:0007669"/>
    <property type="project" value="TreeGrafter"/>
</dbReference>
<dbReference type="GO" id="GO:0015501">
    <property type="term" value="F:glutamate:sodium symporter activity"/>
    <property type="evidence" value="ECO:0007669"/>
    <property type="project" value="TreeGrafter"/>
</dbReference>
<dbReference type="PRINTS" id="PR00173">
    <property type="entry name" value="EDTRNSPORT"/>
</dbReference>
<dbReference type="InterPro" id="IPR018107">
    <property type="entry name" value="Na-dicarboxylate_symporter_CS"/>
</dbReference>
<organism evidence="10 11">
    <name type="scientific">Lymnaea stagnalis</name>
    <name type="common">Great pond snail</name>
    <name type="synonym">Helix stagnalis</name>
    <dbReference type="NCBI Taxonomy" id="6523"/>
    <lineage>
        <taxon>Eukaryota</taxon>
        <taxon>Metazoa</taxon>
        <taxon>Spiralia</taxon>
        <taxon>Lophotrochozoa</taxon>
        <taxon>Mollusca</taxon>
        <taxon>Gastropoda</taxon>
        <taxon>Heterobranchia</taxon>
        <taxon>Euthyneura</taxon>
        <taxon>Panpulmonata</taxon>
        <taxon>Hygrophila</taxon>
        <taxon>Lymnaeoidea</taxon>
        <taxon>Lymnaeidae</taxon>
        <taxon>Lymnaea</taxon>
    </lineage>
</organism>
<dbReference type="PANTHER" id="PTHR11958">
    <property type="entry name" value="SODIUM/DICARBOXYLATE SYMPORTER-RELATED"/>
    <property type="match status" value="1"/>
</dbReference>
<protein>
    <recommendedName>
        <fullName evidence="8">Amino acid transporter</fullName>
    </recommendedName>
</protein>
<comment type="similarity">
    <text evidence="8">Belongs to the dicarboxylate/amino acid:cation symporter (DAACS) (TC 2.A.23) family.</text>
</comment>
<evidence type="ECO:0000256" key="6">
    <source>
        <dbReference type="ARBA" id="ARBA00023136"/>
    </source>
</evidence>
<keyword evidence="6 8" id="KW-0472">Membrane</keyword>
<evidence type="ECO:0000256" key="3">
    <source>
        <dbReference type="ARBA" id="ARBA00022692"/>
    </source>
</evidence>
<comment type="caution">
    <text evidence="10">The sequence shown here is derived from an EMBL/GenBank/DDBJ whole genome shotgun (WGS) entry which is preliminary data.</text>
</comment>
<feature type="transmembrane region" description="Helical" evidence="8">
    <location>
        <begin position="68"/>
        <end position="90"/>
    </location>
</feature>
<feature type="region of interest" description="Disordered" evidence="9">
    <location>
        <begin position="493"/>
        <end position="535"/>
    </location>
</feature>
<evidence type="ECO:0000313" key="11">
    <source>
        <dbReference type="Proteomes" id="UP001497497"/>
    </source>
</evidence>
<gene>
    <name evidence="10" type="ORF">GSLYS_00018506001</name>
</gene>
<evidence type="ECO:0000256" key="5">
    <source>
        <dbReference type="ARBA" id="ARBA00022989"/>
    </source>
</evidence>
<keyword evidence="5 8" id="KW-1133">Transmembrane helix</keyword>
<keyword evidence="7" id="KW-0325">Glycoprotein</keyword>
<feature type="transmembrane region" description="Helical" evidence="8">
    <location>
        <begin position="295"/>
        <end position="320"/>
    </location>
</feature>
<dbReference type="AlphaFoldDB" id="A0AAV2IDN5"/>